<dbReference type="AlphaFoldDB" id="A0A8C8TIA9"/>
<reference evidence="9" key="3">
    <citation type="submission" date="2025-09" db="UniProtKB">
        <authorList>
            <consortium name="Ensembl"/>
        </authorList>
    </citation>
    <scope>IDENTIFICATION</scope>
</reference>
<evidence type="ECO:0000313" key="9">
    <source>
        <dbReference type="Ensembl" id="ENSPEMP00000015418.2"/>
    </source>
</evidence>
<evidence type="ECO:0000256" key="1">
    <source>
        <dbReference type="ARBA" id="ARBA00004613"/>
    </source>
</evidence>
<dbReference type="GO" id="GO:0005615">
    <property type="term" value="C:extracellular space"/>
    <property type="evidence" value="ECO:0007669"/>
    <property type="project" value="InterPro"/>
</dbReference>
<dbReference type="GO" id="GO:0008191">
    <property type="term" value="F:metalloendopeptidase inhibitor activity"/>
    <property type="evidence" value="ECO:0007669"/>
    <property type="project" value="Ensembl"/>
</dbReference>
<dbReference type="Ensembl" id="ENSPEMT00000019717.2">
    <property type="protein sequence ID" value="ENSPEMP00000015418.2"/>
    <property type="gene ID" value="ENSPEMG00000014946.2"/>
</dbReference>
<accession>A0A8C8TIA9</accession>
<keyword evidence="10" id="KW-1185">Reference proteome</keyword>
<dbReference type="InterPro" id="IPR050735">
    <property type="entry name" value="Kininogen_Fetuin_HRG"/>
</dbReference>
<evidence type="ECO:0000256" key="4">
    <source>
        <dbReference type="ARBA" id="ARBA00022737"/>
    </source>
</evidence>
<dbReference type="InterPro" id="IPR046350">
    <property type="entry name" value="Cystatin_sf"/>
</dbReference>
<sequence length="299" mass="32491">MGSVFYLTLDVLETDCHVLSKKAQKDCNPRVLHESVYGQCKAMFHINKPRRVLYLLAYNCTLRPVSQRKIHFMCPDCPGPVDLSDPRVLEAATESLAKFNSESPSKQYSLVKVTRATSQWVTGPSYFVHYLVKESSCTKSQASCPLQPSDSAPVGLCHGSLMQGPLEKSVSVTCEFFEPQAQVPGGENPAVTQESKKPPQKNKAPVSSPSVTAPKGSVQHLPDLDAEKPEASKGKSPGEAFPVQLDLTTDPQGEKLDVSFLYLGPEEKKLVVLPFPGKESRSTECPGPAGETNPLVLPP</sequence>
<dbReference type="InterPro" id="IPR025764">
    <property type="entry name" value="Cystatin_Fetuin_B"/>
</dbReference>
<keyword evidence="4" id="KW-0677">Repeat</keyword>
<organism evidence="9 10">
    <name type="scientific">Peromyscus maniculatus bairdii</name>
    <name type="common">Prairie deer mouse</name>
    <dbReference type="NCBI Taxonomy" id="230844"/>
    <lineage>
        <taxon>Eukaryota</taxon>
        <taxon>Metazoa</taxon>
        <taxon>Chordata</taxon>
        <taxon>Craniata</taxon>
        <taxon>Vertebrata</taxon>
        <taxon>Euteleostomi</taxon>
        <taxon>Mammalia</taxon>
        <taxon>Eutheria</taxon>
        <taxon>Euarchontoglires</taxon>
        <taxon>Glires</taxon>
        <taxon>Rodentia</taxon>
        <taxon>Myomorpha</taxon>
        <taxon>Muroidea</taxon>
        <taxon>Cricetidae</taxon>
        <taxon>Neotominae</taxon>
        <taxon>Peromyscus</taxon>
    </lineage>
</organism>
<dbReference type="GO" id="GO:0007339">
    <property type="term" value="P:binding of sperm to zona pellucida"/>
    <property type="evidence" value="ECO:0007669"/>
    <property type="project" value="Ensembl"/>
</dbReference>
<dbReference type="SMART" id="SM00043">
    <property type="entry name" value="CY"/>
    <property type="match status" value="1"/>
</dbReference>
<evidence type="ECO:0000313" key="10">
    <source>
        <dbReference type="Proteomes" id="UP000694547"/>
    </source>
</evidence>
<feature type="region of interest" description="Disordered" evidence="7">
    <location>
        <begin position="277"/>
        <end position="299"/>
    </location>
</feature>
<dbReference type="GeneTree" id="ENSGT00950000182930"/>
<dbReference type="PANTHER" id="PTHR13814:SF10">
    <property type="entry name" value="FETUIN-B"/>
    <property type="match status" value="1"/>
</dbReference>
<protein>
    <submittedName>
        <fullName evidence="9">Fetuin beta</fullName>
    </submittedName>
</protein>
<feature type="compositionally biased region" description="Basic and acidic residues" evidence="7">
    <location>
        <begin position="222"/>
        <end position="233"/>
    </location>
</feature>
<dbReference type="CDD" id="cd00042">
    <property type="entry name" value="CY"/>
    <property type="match status" value="1"/>
</dbReference>
<proteinExistence type="predicted"/>
<dbReference type="GO" id="GO:0004869">
    <property type="term" value="F:cysteine-type endopeptidase inhibitor activity"/>
    <property type="evidence" value="ECO:0007669"/>
    <property type="project" value="InterPro"/>
</dbReference>
<dbReference type="PROSITE" id="PS51530">
    <property type="entry name" value="CYSTATIN_FETUIN_B"/>
    <property type="match status" value="1"/>
</dbReference>
<evidence type="ECO:0000256" key="2">
    <source>
        <dbReference type="ARBA" id="ARBA00022525"/>
    </source>
</evidence>
<evidence type="ECO:0000256" key="3">
    <source>
        <dbReference type="ARBA" id="ARBA00022729"/>
    </source>
</evidence>
<dbReference type="InterPro" id="IPR000010">
    <property type="entry name" value="Cystatin_dom"/>
</dbReference>
<dbReference type="SUPFAM" id="SSF54403">
    <property type="entry name" value="Cystatin/monellin"/>
    <property type="match status" value="2"/>
</dbReference>
<keyword evidence="3" id="KW-0732">Signal</keyword>
<keyword evidence="2" id="KW-0964">Secreted</keyword>
<feature type="domain" description="Cystatin fetuin-B-type" evidence="8">
    <location>
        <begin position="72"/>
        <end position="175"/>
    </location>
</feature>
<comment type="subcellular location">
    <subcellularLocation>
        <location evidence="1">Secreted</location>
    </subcellularLocation>
</comment>
<dbReference type="Proteomes" id="UP000694547">
    <property type="component" value="Chromosome 12"/>
</dbReference>
<keyword evidence="6" id="KW-0325">Glycoprotein</keyword>
<evidence type="ECO:0000259" key="8">
    <source>
        <dbReference type="PROSITE" id="PS51530"/>
    </source>
</evidence>
<evidence type="ECO:0000256" key="6">
    <source>
        <dbReference type="ARBA" id="ARBA00023180"/>
    </source>
</evidence>
<dbReference type="Gene3D" id="3.10.450.10">
    <property type="match status" value="2"/>
</dbReference>
<reference evidence="9" key="2">
    <citation type="submission" date="2025-08" db="UniProtKB">
        <authorList>
            <consortium name="Ensembl"/>
        </authorList>
    </citation>
    <scope>IDENTIFICATION</scope>
</reference>
<keyword evidence="5" id="KW-1015">Disulfide bond</keyword>
<dbReference type="Pfam" id="PF00031">
    <property type="entry name" value="Cystatin"/>
    <property type="match status" value="1"/>
</dbReference>
<name>A0A8C8TIA9_PERMB</name>
<evidence type="ECO:0000256" key="7">
    <source>
        <dbReference type="SAM" id="MobiDB-lite"/>
    </source>
</evidence>
<evidence type="ECO:0000256" key="5">
    <source>
        <dbReference type="ARBA" id="ARBA00023157"/>
    </source>
</evidence>
<reference evidence="9 10" key="1">
    <citation type="submission" date="2018-10" db="EMBL/GenBank/DDBJ databases">
        <title>Improved assembly of the deer mouse Peromyscus maniculatus genome.</title>
        <authorList>
            <person name="Lassance J.-M."/>
            <person name="Hoekstra H.E."/>
        </authorList>
    </citation>
    <scope>NUCLEOTIDE SEQUENCE [LARGE SCALE GENOMIC DNA]</scope>
</reference>
<dbReference type="PANTHER" id="PTHR13814">
    <property type="entry name" value="FETUIN"/>
    <property type="match status" value="1"/>
</dbReference>
<dbReference type="PROSITE" id="PS01255">
    <property type="entry name" value="FETUIN_2"/>
    <property type="match status" value="1"/>
</dbReference>
<feature type="region of interest" description="Disordered" evidence="7">
    <location>
        <begin position="181"/>
        <end position="250"/>
    </location>
</feature>
<dbReference type="InterPro" id="IPR001363">
    <property type="entry name" value="Prot_inh_fetuin_CS"/>
</dbReference>